<dbReference type="AlphaFoldDB" id="A0A377H536"/>
<protein>
    <recommendedName>
        <fullName evidence="4">SMODS and SLOG-associating 2TM effector domain-containing protein</fullName>
    </recommendedName>
</protein>
<evidence type="ECO:0008006" key="4">
    <source>
        <dbReference type="Google" id="ProtNLM"/>
    </source>
</evidence>
<evidence type="ECO:0000256" key="1">
    <source>
        <dbReference type="SAM" id="Phobius"/>
    </source>
</evidence>
<feature type="transmembrane region" description="Helical" evidence="1">
    <location>
        <begin position="30"/>
        <end position="50"/>
    </location>
</feature>
<accession>A0A377H536</accession>
<reference evidence="2 3" key="1">
    <citation type="submission" date="2018-06" db="EMBL/GenBank/DDBJ databases">
        <authorList>
            <consortium name="Pathogen Informatics"/>
            <person name="Doyle S."/>
        </authorList>
    </citation>
    <scope>NUCLEOTIDE SEQUENCE [LARGE SCALE GENOMIC DNA]</scope>
    <source>
        <strain evidence="2 3">NCTC11413</strain>
    </source>
</reference>
<proteinExistence type="predicted"/>
<keyword evidence="1" id="KW-1133">Transmembrane helix</keyword>
<dbReference type="RefSeq" id="WP_018346882.1">
    <property type="nucleotide sequence ID" value="NZ_CP126978.1"/>
</dbReference>
<evidence type="ECO:0000313" key="3">
    <source>
        <dbReference type="Proteomes" id="UP000254232"/>
    </source>
</evidence>
<keyword evidence="1" id="KW-0812">Transmembrane</keyword>
<dbReference type="EMBL" id="UGGZ01000001">
    <property type="protein sequence ID" value="STO37695.1"/>
    <property type="molecule type" value="Genomic_DNA"/>
</dbReference>
<organism evidence="2 3">
    <name type="scientific">Gallibacterium anatis</name>
    <dbReference type="NCBI Taxonomy" id="750"/>
    <lineage>
        <taxon>Bacteria</taxon>
        <taxon>Pseudomonadati</taxon>
        <taxon>Pseudomonadota</taxon>
        <taxon>Gammaproteobacteria</taxon>
        <taxon>Pasteurellales</taxon>
        <taxon>Pasteurellaceae</taxon>
        <taxon>Gallibacterium</taxon>
    </lineage>
</organism>
<sequence length="129" mass="14617">MNKTEIEDSKNDLLFDINRSIRYNPKRCKFFECLVNFIGLAFSSSVIYAITQENQLVATLSGVIVALVSSLALVIGFGNKARDHRDFINDLSRLQTLLLTEKLSEQLIHEVIAKIREIDSKEPTELICT</sequence>
<name>A0A377H536_9PAST</name>
<feature type="transmembrane region" description="Helical" evidence="1">
    <location>
        <begin position="56"/>
        <end position="77"/>
    </location>
</feature>
<gene>
    <name evidence="2" type="ORF">NCTC11413_00811</name>
</gene>
<dbReference type="GeneID" id="77264454"/>
<keyword evidence="1" id="KW-0472">Membrane</keyword>
<dbReference type="Proteomes" id="UP000254232">
    <property type="component" value="Unassembled WGS sequence"/>
</dbReference>
<evidence type="ECO:0000313" key="2">
    <source>
        <dbReference type="EMBL" id="STO37695.1"/>
    </source>
</evidence>